<reference evidence="1 2" key="1">
    <citation type="submission" date="2019-06" db="EMBL/GenBank/DDBJ databases">
        <title>Quisquiliibacterium sp. nov., isolated from a maize field.</title>
        <authorList>
            <person name="Lin S.-Y."/>
            <person name="Tsai C.-F."/>
            <person name="Young C.-C."/>
        </authorList>
    </citation>
    <scope>NUCLEOTIDE SEQUENCE [LARGE SCALE GENOMIC DNA]</scope>
    <source>
        <strain evidence="1 2">CC-CFT501</strain>
    </source>
</reference>
<evidence type="ECO:0000313" key="2">
    <source>
        <dbReference type="Proteomes" id="UP000321548"/>
    </source>
</evidence>
<dbReference type="Pfam" id="PF11136">
    <property type="entry name" value="DUF2889"/>
    <property type="match status" value="1"/>
</dbReference>
<proteinExistence type="predicted"/>
<dbReference type="InterPro" id="IPR021312">
    <property type="entry name" value="DUF2889"/>
</dbReference>
<dbReference type="EMBL" id="VDUY01000001">
    <property type="protein sequence ID" value="TXL68312.1"/>
    <property type="molecule type" value="Genomic_DNA"/>
</dbReference>
<keyword evidence="2" id="KW-1185">Reference proteome</keyword>
<comment type="caution">
    <text evidence="1">The sequence shown here is derived from an EMBL/GenBank/DDBJ whole genome shotgun (WGS) entry which is preliminary data.</text>
</comment>
<sequence length="201" mass="22451">MTLGPPPNLPIHMTFSDPAPRRHLHTRKVHCEGFLREDGLWDIEGRILDTKTYAYTEPWRGVREPGSEVHHMAIRLTIDDELVVRAIEVDMPSTPYPTCVGAKLNFQGLVGACIARGWRKSVNEAVGATRGCTHTRELLFPMATVAFQTVLGWPEDGPEGACRPKHEETGERPHFIDGCHAWAADGEVVARLHPQFSTRRG</sequence>
<dbReference type="OrthoDB" id="6862397at2"/>
<organism evidence="1 2">
    <name type="scientific">Zeimonas arvi</name>
    <dbReference type="NCBI Taxonomy" id="2498847"/>
    <lineage>
        <taxon>Bacteria</taxon>
        <taxon>Pseudomonadati</taxon>
        <taxon>Pseudomonadota</taxon>
        <taxon>Betaproteobacteria</taxon>
        <taxon>Burkholderiales</taxon>
        <taxon>Burkholderiaceae</taxon>
        <taxon>Zeimonas</taxon>
    </lineage>
</organism>
<dbReference type="Proteomes" id="UP000321548">
    <property type="component" value="Unassembled WGS sequence"/>
</dbReference>
<protein>
    <submittedName>
        <fullName evidence="1">DUF2889 domain-containing protein</fullName>
    </submittedName>
</protein>
<evidence type="ECO:0000313" key="1">
    <source>
        <dbReference type="EMBL" id="TXL68312.1"/>
    </source>
</evidence>
<dbReference type="RefSeq" id="WP_147702453.1">
    <property type="nucleotide sequence ID" value="NZ_VDUY01000001.1"/>
</dbReference>
<accession>A0A5C8P3X5</accession>
<dbReference type="AlphaFoldDB" id="A0A5C8P3X5"/>
<gene>
    <name evidence="1" type="ORF">FHP08_01070</name>
</gene>
<name>A0A5C8P3X5_9BURK</name>